<feature type="region of interest" description="Disordered" evidence="5">
    <location>
        <begin position="1"/>
        <end position="87"/>
    </location>
</feature>
<accession>A0AAV0LC46</accession>
<organism evidence="7 8">
    <name type="scientific">Linum tenue</name>
    <dbReference type="NCBI Taxonomy" id="586396"/>
    <lineage>
        <taxon>Eukaryota</taxon>
        <taxon>Viridiplantae</taxon>
        <taxon>Streptophyta</taxon>
        <taxon>Embryophyta</taxon>
        <taxon>Tracheophyta</taxon>
        <taxon>Spermatophyta</taxon>
        <taxon>Magnoliopsida</taxon>
        <taxon>eudicotyledons</taxon>
        <taxon>Gunneridae</taxon>
        <taxon>Pentapetalae</taxon>
        <taxon>rosids</taxon>
        <taxon>fabids</taxon>
        <taxon>Malpighiales</taxon>
        <taxon>Linaceae</taxon>
        <taxon>Linum</taxon>
    </lineage>
</organism>
<proteinExistence type="predicted"/>
<protein>
    <recommendedName>
        <fullName evidence="6">BHLH domain-containing protein</fullName>
    </recommendedName>
</protein>
<dbReference type="Gene3D" id="4.10.280.10">
    <property type="entry name" value="Helix-loop-helix DNA-binding domain"/>
    <property type="match status" value="1"/>
</dbReference>
<gene>
    <name evidence="7" type="ORF">LITE_LOCUS23150</name>
</gene>
<feature type="compositionally biased region" description="Low complexity" evidence="5">
    <location>
        <begin position="22"/>
        <end position="33"/>
    </location>
</feature>
<dbReference type="GO" id="GO:0003700">
    <property type="term" value="F:DNA-binding transcription factor activity"/>
    <property type="evidence" value="ECO:0007669"/>
    <property type="project" value="InterPro"/>
</dbReference>
<comment type="caution">
    <text evidence="7">The sequence shown here is derived from an EMBL/GenBank/DDBJ whole genome shotgun (WGS) entry which is preliminary data.</text>
</comment>
<evidence type="ECO:0000256" key="2">
    <source>
        <dbReference type="ARBA" id="ARBA00023015"/>
    </source>
</evidence>
<feature type="region of interest" description="Disordered" evidence="5">
    <location>
        <begin position="233"/>
        <end position="264"/>
    </location>
</feature>
<feature type="domain" description="BHLH" evidence="6">
    <location>
        <begin position="247"/>
        <end position="297"/>
    </location>
</feature>
<keyword evidence="8" id="KW-1185">Reference proteome</keyword>
<reference evidence="7" key="1">
    <citation type="submission" date="2022-08" db="EMBL/GenBank/DDBJ databases">
        <authorList>
            <person name="Gutierrez-Valencia J."/>
        </authorList>
    </citation>
    <scope>NUCLEOTIDE SEQUENCE</scope>
</reference>
<feature type="region of interest" description="Disordered" evidence="5">
    <location>
        <begin position="364"/>
        <end position="396"/>
    </location>
</feature>
<dbReference type="AlphaFoldDB" id="A0AAV0LC46"/>
<evidence type="ECO:0000256" key="3">
    <source>
        <dbReference type="ARBA" id="ARBA00023163"/>
    </source>
</evidence>
<dbReference type="GO" id="GO:0006351">
    <property type="term" value="P:DNA-templated transcription"/>
    <property type="evidence" value="ECO:0007669"/>
    <property type="project" value="InterPro"/>
</dbReference>
<evidence type="ECO:0000313" key="8">
    <source>
        <dbReference type="Proteomes" id="UP001154282"/>
    </source>
</evidence>
<evidence type="ECO:0000256" key="1">
    <source>
        <dbReference type="ARBA" id="ARBA00004123"/>
    </source>
</evidence>
<dbReference type="GO" id="GO:0005634">
    <property type="term" value="C:nucleus"/>
    <property type="evidence" value="ECO:0007669"/>
    <property type="project" value="UniProtKB-SubCell"/>
</dbReference>
<feature type="compositionally biased region" description="Basic and acidic residues" evidence="5">
    <location>
        <begin position="253"/>
        <end position="264"/>
    </location>
</feature>
<keyword evidence="4" id="KW-0539">Nucleus</keyword>
<dbReference type="EMBL" id="CAMGYJ010000006">
    <property type="protein sequence ID" value="CAI0431761.1"/>
    <property type="molecule type" value="Genomic_DNA"/>
</dbReference>
<dbReference type="InterPro" id="IPR036638">
    <property type="entry name" value="HLH_DNA-bd_sf"/>
</dbReference>
<keyword evidence="3" id="KW-0804">Transcription</keyword>
<dbReference type="Pfam" id="PF00010">
    <property type="entry name" value="HLH"/>
    <property type="match status" value="1"/>
</dbReference>
<dbReference type="InterPro" id="IPR044295">
    <property type="entry name" value="BIM1/2/3"/>
</dbReference>
<dbReference type="Proteomes" id="UP001154282">
    <property type="component" value="Unassembled WGS sequence"/>
</dbReference>
<feature type="region of interest" description="Disordered" evidence="5">
    <location>
        <begin position="333"/>
        <end position="352"/>
    </location>
</feature>
<dbReference type="PANTHER" id="PTHR46412:SF3">
    <property type="entry name" value="TRANSCRIPTION FACTOR BIM1"/>
    <property type="match status" value="1"/>
</dbReference>
<dbReference type="GO" id="GO:0046983">
    <property type="term" value="F:protein dimerization activity"/>
    <property type="evidence" value="ECO:0007669"/>
    <property type="project" value="InterPro"/>
</dbReference>
<dbReference type="PROSITE" id="PS50888">
    <property type="entry name" value="BHLH"/>
    <property type="match status" value="1"/>
</dbReference>
<evidence type="ECO:0000256" key="4">
    <source>
        <dbReference type="ARBA" id="ARBA00023242"/>
    </source>
</evidence>
<evidence type="ECO:0000259" key="6">
    <source>
        <dbReference type="PROSITE" id="PS50888"/>
    </source>
</evidence>
<dbReference type="InterPro" id="IPR011598">
    <property type="entry name" value="bHLH_dom"/>
</dbReference>
<evidence type="ECO:0000256" key="5">
    <source>
        <dbReference type="SAM" id="MobiDB-lite"/>
    </source>
</evidence>
<comment type="subcellular location">
    <subcellularLocation>
        <location evidence="1">Nucleus</location>
    </subcellularLocation>
</comment>
<name>A0AAV0LC46_9ROSI</name>
<feature type="compositionally biased region" description="Polar residues" evidence="5">
    <location>
        <begin position="333"/>
        <end position="348"/>
    </location>
</feature>
<evidence type="ECO:0000313" key="7">
    <source>
        <dbReference type="EMBL" id="CAI0431761.1"/>
    </source>
</evidence>
<dbReference type="SMART" id="SM00353">
    <property type="entry name" value="HLH"/>
    <property type="match status" value="1"/>
</dbReference>
<keyword evidence="2" id="KW-0805">Transcription regulation</keyword>
<dbReference type="PANTHER" id="PTHR46412">
    <property type="entry name" value="BES1-INTERACTING MYC-LIKE PROTEIN"/>
    <property type="match status" value="1"/>
</dbReference>
<feature type="compositionally biased region" description="Basic and acidic residues" evidence="5">
    <location>
        <begin position="233"/>
        <end position="242"/>
    </location>
</feature>
<dbReference type="SUPFAM" id="SSF47459">
    <property type="entry name" value="HLH, helix-loop-helix DNA-binding domain"/>
    <property type="match status" value="1"/>
</dbReference>
<feature type="compositionally biased region" description="Polar residues" evidence="5">
    <location>
        <begin position="376"/>
        <end position="385"/>
    </location>
</feature>
<sequence length="550" mass="59889">MELPQRPSFGGEGGRKPTHDFLSLYTSHSTTSLQDVSPRPPSSHQAQGGYLKTHDFLQPLERGGGPPCAAVAKEEGEGEEATPATSVEHTLPGGIGTYTINHVSHFNNPQTTTTVVDTNDETSNSTCYTGTGSGFTLWDETALNKGKTGKENKNIMTHTSNALLIGKQTEARPSTNYHSNHFSSLSPPQAAGHKRKSFMEMMKSTKVDEDLDDEEDFILKKESPGKVPAEDLNVRVDGKSCDQKANTPRSKHSATEQRRRSKINDRFHMLREIIPHSDQKRDKASFLLEVIEYIQFLHDKVHKYEQGSYQGWSLEAAKLVQWRSNNRTAESYVDQSRVTNEDANSSGLQYAPKLDDKNASISATIPGLGAQKPADSDTSSATTPKAMNHHHHHHSGIPNKAMPFPMSLQTNPLNPVRACSGTSAQPSLQVKTNIDSVTTQPQSQPGHFRPNGFVHAGDHLKDQDLNVEGGTISISSAYSRGLLSNLTEALRSSGVDLSQASISVQIEVGKGSNMASSSIAKVGANQQFPALSSHCRRSISVGINQIYAFI</sequence>
<dbReference type="CDD" id="cd11453">
    <property type="entry name" value="bHLH_AtBIM_like"/>
    <property type="match status" value="1"/>
</dbReference>